<protein>
    <submittedName>
        <fullName evidence="1">Unnamed protein product</fullName>
    </submittedName>
</protein>
<name>A0A9W6WJR9_AMBMO</name>
<gene>
    <name evidence="1" type="ORF">Amon01_000971200</name>
</gene>
<evidence type="ECO:0000313" key="2">
    <source>
        <dbReference type="Proteomes" id="UP001165063"/>
    </source>
</evidence>
<organism evidence="1 2">
    <name type="scientific">Ambrosiozyma monospora</name>
    <name type="common">Yeast</name>
    <name type="synonym">Endomycopsis monosporus</name>
    <dbReference type="NCBI Taxonomy" id="43982"/>
    <lineage>
        <taxon>Eukaryota</taxon>
        <taxon>Fungi</taxon>
        <taxon>Dikarya</taxon>
        <taxon>Ascomycota</taxon>
        <taxon>Saccharomycotina</taxon>
        <taxon>Pichiomycetes</taxon>
        <taxon>Pichiales</taxon>
        <taxon>Pichiaceae</taxon>
        <taxon>Ambrosiozyma</taxon>
    </lineage>
</organism>
<comment type="caution">
    <text evidence="1">The sequence shown here is derived from an EMBL/GenBank/DDBJ whole genome shotgun (WGS) entry which is preliminary data.</text>
</comment>
<evidence type="ECO:0000313" key="1">
    <source>
        <dbReference type="EMBL" id="GME77823.1"/>
    </source>
</evidence>
<dbReference type="AlphaFoldDB" id="A0A9W6WJR9"/>
<accession>A0A9W6WJR9</accession>
<reference evidence="1" key="1">
    <citation type="submission" date="2023-04" db="EMBL/GenBank/DDBJ databases">
        <title>Ambrosiozyma monospora NBRC 1965.</title>
        <authorList>
            <person name="Ichikawa N."/>
            <person name="Sato H."/>
            <person name="Tonouchi N."/>
        </authorList>
    </citation>
    <scope>NUCLEOTIDE SEQUENCE</scope>
    <source>
        <strain evidence="1">NBRC 1965</strain>
    </source>
</reference>
<keyword evidence="2" id="KW-1185">Reference proteome</keyword>
<dbReference type="Proteomes" id="UP001165063">
    <property type="component" value="Unassembled WGS sequence"/>
</dbReference>
<sequence length="80" mass="9445">MEIADPTDFRKMPKAVLDEVVSLQPYRVALENAIGIWTELPHIRCSHQELLMFRRFCELYLRLFPKKRDQTHIDSAILCS</sequence>
<dbReference type="EMBL" id="BSXU01012718">
    <property type="protein sequence ID" value="GME77823.1"/>
    <property type="molecule type" value="Genomic_DNA"/>
</dbReference>
<proteinExistence type="predicted"/>